<accession>A0A1D2MTA5</accession>
<dbReference type="EMBL" id="LJIJ01000575">
    <property type="protein sequence ID" value="ODM96128.1"/>
    <property type="molecule type" value="Genomic_DNA"/>
</dbReference>
<name>A0A1D2MTA5_ORCCI</name>
<dbReference type="AlphaFoldDB" id="A0A1D2MTA5"/>
<sequence>MVSNRDSLSTVHELGTLIRGSPKRMAQFNQIGLDEADETVSIRPRPLCPTRWTVRVKSVDAILSVMKIPYFVEICRPRLTKLPRKQKVCYHRWRKQNFT</sequence>
<reference evidence="1 2" key="1">
    <citation type="journal article" date="2016" name="Genome Biol. Evol.">
        <title>Gene Family Evolution Reflects Adaptation to Soil Environmental Stressors in the Genome of the Collembolan Orchesella cincta.</title>
        <authorList>
            <person name="Faddeeva-Vakhrusheva A."/>
            <person name="Derks M.F."/>
            <person name="Anvar S.Y."/>
            <person name="Agamennone V."/>
            <person name="Suring W."/>
            <person name="Smit S."/>
            <person name="van Straalen N.M."/>
            <person name="Roelofs D."/>
        </authorList>
    </citation>
    <scope>NUCLEOTIDE SEQUENCE [LARGE SCALE GENOMIC DNA]</scope>
    <source>
        <tissue evidence="1">Mixed pool</tissue>
    </source>
</reference>
<evidence type="ECO:0000313" key="1">
    <source>
        <dbReference type="EMBL" id="ODM96128.1"/>
    </source>
</evidence>
<protein>
    <submittedName>
        <fullName evidence="1">Uncharacterized protein</fullName>
    </submittedName>
</protein>
<keyword evidence="2" id="KW-1185">Reference proteome</keyword>
<organism evidence="1 2">
    <name type="scientific">Orchesella cincta</name>
    <name type="common">Springtail</name>
    <name type="synonym">Podura cincta</name>
    <dbReference type="NCBI Taxonomy" id="48709"/>
    <lineage>
        <taxon>Eukaryota</taxon>
        <taxon>Metazoa</taxon>
        <taxon>Ecdysozoa</taxon>
        <taxon>Arthropoda</taxon>
        <taxon>Hexapoda</taxon>
        <taxon>Collembola</taxon>
        <taxon>Entomobryomorpha</taxon>
        <taxon>Entomobryoidea</taxon>
        <taxon>Orchesellidae</taxon>
        <taxon>Orchesellinae</taxon>
        <taxon>Orchesella</taxon>
    </lineage>
</organism>
<dbReference type="OrthoDB" id="10064879at2759"/>
<evidence type="ECO:0000313" key="2">
    <source>
        <dbReference type="Proteomes" id="UP000094527"/>
    </source>
</evidence>
<proteinExistence type="predicted"/>
<dbReference type="Proteomes" id="UP000094527">
    <property type="component" value="Unassembled WGS sequence"/>
</dbReference>
<gene>
    <name evidence="1" type="ORF">Ocin01_10557</name>
</gene>
<comment type="caution">
    <text evidence="1">The sequence shown here is derived from an EMBL/GenBank/DDBJ whole genome shotgun (WGS) entry which is preliminary data.</text>
</comment>